<dbReference type="InterPro" id="IPR029028">
    <property type="entry name" value="Alpha/beta_knot_MTases"/>
</dbReference>
<dbReference type="InterPro" id="IPR029026">
    <property type="entry name" value="tRNA_m1G_MTases_N"/>
</dbReference>
<feature type="domain" description="RNA 2-O ribose methyltransferase substrate binding" evidence="3">
    <location>
        <begin position="11"/>
        <end position="85"/>
    </location>
</feature>
<dbReference type="Gene3D" id="3.40.1280.10">
    <property type="match status" value="1"/>
</dbReference>
<evidence type="ECO:0000313" key="5">
    <source>
        <dbReference type="Proteomes" id="UP000032544"/>
    </source>
</evidence>
<dbReference type="GO" id="GO:0032259">
    <property type="term" value="P:methylation"/>
    <property type="evidence" value="ECO:0007669"/>
    <property type="project" value="UniProtKB-KW"/>
</dbReference>
<dbReference type="AlphaFoldDB" id="A0A0D8JEZ2"/>
<dbReference type="CDD" id="cd18103">
    <property type="entry name" value="SpoU-like_RlmB"/>
    <property type="match status" value="1"/>
</dbReference>
<evidence type="ECO:0000256" key="2">
    <source>
        <dbReference type="ARBA" id="ARBA00022679"/>
    </source>
</evidence>
<dbReference type="Proteomes" id="UP000032544">
    <property type="component" value="Unassembled WGS sequence"/>
</dbReference>
<dbReference type="GO" id="GO:0005829">
    <property type="term" value="C:cytosol"/>
    <property type="evidence" value="ECO:0007669"/>
    <property type="project" value="TreeGrafter"/>
</dbReference>
<dbReference type="PANTHER" id="PTHR46429:SF1">
    <property type="entry name" value="23S RRNA (GUANOSINE-2'-O-)-METHYLTRANSFERASE RLMB"/>
    <property type="match status" value="1"/>
</dbReference>
<evidence type="ECO:0000313" key="4">
    <source>
        <dbReference type="EMBL" id="KJF45485.1"/>
    </source>
</evidence>
<dbReference type="InterPro" id="IPR004441">
    <property type="entry name" value="rRNA_MeTrfase_TrmH"/>
</dbReference>
<dbReference type="PATRIC" id="fig|1544798.3.peg.1817"/>
<dbReference type="InterPro" id="IPR001537">
    <property type="entry name" value="SpoU_MeTrfase"/>
</dbReference>
<reference evidence="4 5" key="1">
    <citation type="submission" date="2014-09" db="EMBL/GenBank/DDBJ databases">
        <title>Draft Genome Sequence of Draconibacterium sp. JN14CK-3.</title>
        <authorList>
            <person name="Dong C."/>
            <person name="Lai Q."/>
            <person name="Shao Z."/>
        </authorList>
    </citation>
    <scope>NUCLEOTIDE SEQUENCE [LARGE SCALE GENOMIC DNA]</scope>
    <source>
        <strain evidence="4 5">JN14CK-3</strain>
    </source>
</reference>
<dbReference type="STRING" id="1544798.LH29_09040"/>
<organism evidence="4 5">
    <name type="scientific">Draconibacterium sediminis</name>
    <dbReference type="NCBI Taxonomy" id="1544798"/>
    <lineage>
        <taxon>Bacteria</taxon>
        <taxon>Pseudomonadati</taxon>
        <taxon>Bacteroidota</taxon>
        <taxon>Bacteroidia</taxon>
        <taxon>Marinilabiliales</taxon>
        <taxon>Prolixibacteraceae</taxon>
        <taxon>Draconibacterium</taxon>
    </lineage>
</organism>
<dbReference type="SUPFAM" id="SSF55315">
    <property type="entry name" value="L30e-like"/>
    <property type="match status" value="1"/>
</dbReference>
<dbReference type="SUPFAM" id="SSF75217">
    <property type="entry name" value="alpha/beta knot"/>
    <property type="match status" value="1"/>
</dbReference>
<dbReference type="SMART" id="SM00967">
    <property type="entry name" value="SpoU_sub_bind"/>
    <property type="match status" value="1"/>
</dbReference>
<dbReference type="Pfam" id="PF08032">
    <property type="entry name" value="SpoU_sub_bind"/>
    <property type="match status" value="1"/>
</dbReference>
<accession>A0A0D8JEZ2</accession>
<dbReference type="PANTHER" id="PTHR46429">
    <property type="entry name" value="23S RRNA (GUANOSINE-2'-O-)-METHYLTRANSFERASE RLMB"/>
    <property type="match status" value="1"/>
</dbReference>
<dbReference type="Gene3D" id="3.30.1330.30">
    <property type="match status" value="1"/>
</dbReference>
<dbReference type="GO" id="GO:0006396">
    <property type="term" value="P:RNA processing"/>
    <property type="evidence" value="ECO:0007669"/>
    <property type="project" value="InterPro"/>
</dbReference>
<keyword evidence="5" id="KW-1185">Reference proteome</keyword>
<evidence type="ECO:0000256" key="1">
    <source>
        <dbReference type="ARBA" id="ARBA00022603"/>
    </source>
</evidence>
<proteinExistence type="predicted"/>
<dbReference type="GO" id="GO:0008173">
    <property type="term" value="F:RNA methyltransferase activity"/>
    <property type="evidence" value="ECO:0007669"/>
    <property type="project" value="InterPro"/>
</dbReference>
<dbReference type="EMBL" id="JRHC01000001">
    <property type="protein sequence ID" value="KJF45485.1"/>
    <property type="molecule type" value="Genomic_DNA"/>
</dbReference>
<comment type="caution">
    <text evidence="4">The sequence shown here is derived from an EMBL/GenBank/DDBJ whole genome shotgun (WGS) entry which is preliminary data.</text>
</comment>
<dbReference type="InterPro" id="IPR013123">
    <property type="entry name" value="SpoU_subst-bd"/>
</dbReference>
<dbReference type="NCBIfam" id="TIGR00186">
    <property type="entry name" value="rRNA_methyl_3"/>
    <property type="match status" value="1"/>
</dbReference>
<keyword evidence="1 4" id="KW-0489">Methyltransferase</keyword>
<dbReference type="InterPro" id="IPR029064">
    <property type="entry name" value="Ribosomal_eL30-like_sf"/>
</dbReference>
<sequence length="251" mass="27560">MRQKGIDKEDFLFGTRAIIEAIKKGKTIDRILIKKGLRNELITELQELIKENEIGVQYVPIEKINRITRKNHQGVLAFVSPIEFDNVETVIPGIFEEGKTPLLLVLDQITDVRNFGAIARSAECAGVQAIIIPEKGMARIGADAVKTSAGAIHNIPICKTNNLYHTVRFLKDSGIKVVAATEKGDKLYTNAEMKSPLAIVMGSEDTGVSAQILKLADEQLKIPILGQIESLNVSVSAALMIYEAVRQRTQA</sequence>
<protein>
    <submittedName>
        <fullName evidence="4">RNA methyltransferase</fullName>
    </submittedName>
</protein>
<dbReference type="OrthoDB" id="9794400at2"/>
<name>A0A0D8JEZ2_9BACT</name>
<dbReference type="Pfam" id="PF00588">
    <property type="entry name" value="SpoU_methylase"/>
    <property type="match status" value="1"/>
</dbReference>
<dbReference type="GO" id="GO:0003723">
    <property type="term" value="F:RNA binding"/>
    <property type="evidence" value="ECO:0007669"/>
    <property type="project" value="InterPro"/>
</dbReference>
<evidence type="ECO:0000259" key="3">
    <source>
        <dbReference type="SMART" id="SM00967"/>
    </source>
</evidence>
<keyword evidence="2 4" id="KW-0808">Transferase</keyword>
<gene>
    <name evidence="4" type="ORF">LH29_09040</name>
</gene>